<sequence>MTIETDQVPRRVLITGATGFVGSALVSALDNHQGYLPISVVRSKKHSNVPTAQLFSIPDMSSTTDWSEGLKGAAIVIHAAARVHVMKEVAADALAEFRKVNVEGTVNLARQAAAAGVKRFVFISSIKVNGEGTNIGQPFTADDIPAPSDPYGLSKKEAEEALHAISAETEMEVVIIRPTLIYGPGVKANFRNMMGWLQKGIPLPFGAIHNKRSLVSLENLVSLIMVCLEHPNAAGQIFLVSDGVDLSTTELLERTATALGVKSRLVPVPERLLTFCAVALGRRSLSQRLCGSLQVDIQKTESLLGWYPPVSIEDSLNRTAKEFLEHR</sequence>
<name>A0A5E7FCS6_PSEFL</name>
<evidence type="ECO:0000256" key="2">
    <source>
        <dbReference type="ARBA" id="ARBA00007637"/>
    </source>
</evidence>
<dbReference type="CDD" id="cd05232">
    <property type="entry name" value="UDP_G4E_4_SDR_e"/>
    <property type="match status" value="1"/>
</dbReference>
<protein>
    <submittedName>
        <fullName evidence="4">N-acetyl-alpha-D-glucosaminyl-diphospho-ditrans, octacis-undecaprenol 4-epimerase</fullName>
        <ecNumber evidence="4">5.1.3.26</ecNumber>
    </submittedName>
</protein>
<comment type="similarity">
    <text evidence="2">Belongs to the NAD(P)-dependent epimerase/dehydratase family.</text>
</comment>
<dbReference type="EC" id="5.1.3.26" evidence="4"/>
<reference evidence="4 5" key="1">
    <citation type="submission" date="2019-09" db="EMBL/GenBank/DDBJ databases">
        <authorList>
            <person name="Chandra G."/>
            <person name="Truman W A."/>
        </authorList>
    </citation>
    <scope>NUCLEOTIDE SEQUENCE [LARGE SCALE GENOMIC DNA]</scope>
    <source>
        <strain evidence="4">PS723</strain>
    </source>
</reference>
<organism evidence="4 5">
    <name type="scientific">Pseudomonas fluorescens</name>
    <dbReference type="NCBI Taxonomy" id="294"/>
    <lineage>
        <taxon>Bacteria</taxon>
        <taxon>Pseudomonadati</taxon>
        <taxon>Pseudomonadota</taxon>
        <taxon>Gammaproteobacteria</taxon>
        <taxon>Pseudomonadales</taxon>
        <taxon>Pseudomonadaceae</taxon>
        <taxon>Pseudomonas</taxon>
    </lineage>
</organism>
<feature type="domain" description="NAD-dependent epimerase/dehydratase" evidence="3">
    <location>
        <begin position="12"/>
        <end position="238"/>
    </location>
</feature>
<dbReference type="SUPFAM" id="SSF51735">
    <property type="entry name" value="NAD(P)-binding Rossmann-fold domains"/>
    <property type="match status" value="1"/>
</dbReference>
<gene>
    <name evidence="4" type="primary">gnu</name>
    <name evidence="4" type="ORF">PS723_05461</name>
</gene>
<evidence type="ECO:0000313" key="4">
    <source>
        <dbReference type="EMBL" id="VVO36956.1"/>
    </source>
</evidence>
<dbReference type="AlphaFoldDB" id="A0A5E7FCS6"/>
<dbReference type="Pfam" id="PF01370">
    <property type="entry name" value="Epimerase"/>
    <property type="match status" value="1"/>
</dbReference>
<evidence type="ECO:0000259" key="3">
    <source>
        <dbReference type="Pfam" id="PF01370"/>
    </source>
</evidence>
<dbReference type="EMBL" id="CABVHY010000035">
    <property type="protein sequence ID" value="VVO36956.1"/>
    <property type="molecule type" value="Genomic_DNA"/>
</dbReference>
<proteinExistence type="inferred from homology"/>
<dbReference type="GO" id="GO:0016853">
    <property type="term" value="F:isomerase activity"/>
    <property type="evidence" value="ECO:0007669"/>
    <property type="project" value="UniProtKB-KW"/>
</dbReference>
<comment type="pathway">
    <text evidence="1">Bacterial outer membrane biogenesis; LPS O-antigen biosynthesis.</text>
</comment>
<keyword evidence="4" id="KW-0413">Isomerase</keyword>
<dbReference type="InterPro" id="IPR001509">
    <property type="entry name" value="Epimerase_deHydtase"/>
</dbReference>
<dbReference type="PANTHER" id="PTHR43000">
    <property type="entry name" value="DTDP-D-GLUCOSE 4,6-DEHYDRATASE-RELATED"/>
    <property type="match status" value="1"/>
</dbReference>
<dbReference type="Proteomes" id="UP000379480">
    <property type="component" value="Unassembled WGS sequence"/>
</dbReference>
<evidence type="ECO:0000256" key="1">
    <source>
        <dbReference type="ARBA" id="ARBA00005125"/>
    </source>
</evidence>
<dbReference type="Gene3D" id="3.40.50.720">
    <property type="entry name" value="NAD(P)-binding Rossmann-like Domain"/>
    <property type="match status" value="1"/>
</dbReference>
<accession>A0A5E7FCS6</accession>
<evidence type="ECO:0000313" key="5">
    <source>
        <dbReference type="Proteomes" id="UP000379480"/>
    </source>
</evidence>
<dbReference type="InterPro" id="IPR036291">
    <property type="entry name" value="NAD(P)-bd_dom_sf"/>
</dbReference>